<organism evidence="2 3">
    <name type="scientific">Solirubrobacter pauli</name>
    <dbReference type="NCBI Taxonomy" id="166793"/>
    <lineage>
        <taxon>Bacteria</taxon>
        <taxon>Bacillati</taxon>
        <taxon>Actinomycetota</taxon>
        <taxon>Thermoleophilia</taxon>
        <taxon>Solirubrobacterales</taxon>
        <taxon>Solirubrobacteraceae</taxon>
        <taxon>Solirubrobacter</taxon>
    </lineage>
</organism>
<evidence type="ECO:0000313" key="3">
    <source>
        <dbReference type="Proteomes" id="UP000278962"/>
    </source>
</evidence>
<accession>A0A660L4W0</accession>
<dbReference type="InterPro" id="IPR050266">
    <property type="entry name" value="AB_hydrolase_sf"/>
</dbReference>
<dbReference type="GO" id="GO:0016020">
    <property type="term" value="C:membrane"/>
    <property type="evidence" value="ECO:0007669"/>
    <property type="project" value="TreeGrafter"/>
</dbReference>
<dbReference type="InterPro" id="IPR029058">
    <property type="entry name" value="AB_hydrolase_fold"/>
</dbReference>
<dbReference type="PRINTS" id="PR00111">
    <property type="entry name" value="ABHYDROLASE"/>
</dbReference>
<dbReference type="GO" id="GO:0047372">
    <property type="term" value="F:monoacylglycerol lipase activity"/>
    <property type="evidence" value="ECO:0007669"/>
    <property type="project" value="TreeGrafter"/>
</dbReference>
<dbReference type="Pfam" id="PF12697">
    <property type="entry name" value="Abhydrolase_6"/>
    <property type="match status" value="1"/>
</dbReference>
<proteinExistence type="predicted"/>
<dbReference type="PANTHER" id="PTHR43798:SF5">
    <property type="entry name" value="MONOACYLGLYCEROL LIPASE ABHD6"/>
    <property type="match status" value="1"/>
</dbReference>
<dbReference type="EMBL" id="RBIL01000002">
    <property type="protein sequence ID" value="RKQ88234.1"/>
    <property type="molecule type" value="Genomic_DNA"/>
</dbReference>
<dbReference type="Proteomes" id="UP000278962">
    <property type="component" value="Unassembled WGS sequence"/>
</dbReference>
<dbReference type="GO" id="GO:0046464">
    <property type="term" value="P:acylglycerol catabolic process"/>
    <property type="evidence" value="ECO:0007669"/>
    <property type="project" value="TreeGrafter"/>
</dbReference>
<evidence type="ECO:0000259" key="1">
    <source>
        <dbReference type="Pfam" id="PF12697"/>
    </source>
</evidence>
<dbReference type="Gene3D" id="3.40.50.1820">
    <property type="entry name" value="alpha/beta hydrolase"/>
    <property type="match status" value="1"/>
</dbReference>
<evidence type="ECO:0000313" key="2">
    <source>
        <dbReference type="EMBL" id="RKQ88234.1"/>
    </source>
</evidence>
<dbReference type="AlphaFoldDB" id="A0A660L4W0"/>
<feature type="domain" description="AB hydrolase-1" evidence="1">
    <location>
        <begin position="9"/>
        <end position="246"/>
    </location>
</feature>
<dbReference type="SUPFAM" id="SSF53474">
    <property type="entry name" value="alpha/beta-Hydrolases"/>
    <property type="match status" value="1"/>
</dbReference>
<name>A0A660L4W0_9ACTN</name>
<dbReference type="PANTHER" id="PTHR43798">
    <property type="entry name" value="MONOACYLGLYCEROL LIPASE"/>
    <property type="match status" value="1"/>
</dbReference>
<gene>
    <name evidence="2" type="ORF">C8N24_6276</name>
</gene>
<protein>
    <submittedName>
        <fullName evidence="2">Pimeloyl-ACP methyl ester carboxylesterase</fullName>
    </submittedName>
</protein>
<dbReference type="InterPro" id="IPR000073">
    <property type="entry name" value="AB_hydrolase_1"/>
</dbReference>
<keyword evidence="3" id="KW-1185">Reference proteome</keyword>
<reference evidence="2 3" key="1">
    <citation type="submission" date="2018-10" db="EMBL/GenBank/DDBJ databases">
        <title>Genomic Encyclopedia of Archaeal and Bacterial Type Strains, Phase II (KMG-II): from individual species to whole genera.</title>
        <authorList>
            <person name="Goeker M."/>
        </authorList>
    </citation>
    <scope>NUCLEOTIDE SEQUENCE [LARGE SCALE GENOMIC DNA]</scope>
    <source>
        <strain evidence="2 3">DSM 14954</strain>
    </source>
</reference>
<sequence>MRTGSGQPLLLIHGLGGSRHSFDPITSALAAEREIIAPDLPGFGKTPPLSGAVSIATLAEALEGFIDEHDLDGVDCAGTSMGARLALELARRGRVGATVALDPGGFWNARERRVFGASVRGSIAIVRALQPVMPVLARSPVGRSALLAQFSARPWRLPGDVVLREMQSYAEARGLDDALDALVHGPLQAGMPAGTARGPIAVGWGRHDLVCLPRQAQRAIRQFPDARLHWFDRCGHFPQWDRPHETTRLILETTAPDRHR</sequence>
<comment type="caution">
    <text evidence="2">The sequence shown here is derived from an EMBL/GenBank/DDBJ whole genome shotgun (WGS) entry which is preliminary data.</text>
</comment>